<sequence>MKLRDEGFGLIEVIIAIALVGFMVVVVGRVLSSNLRLAHTSLNNTKAAAFAQESMEIMVAMQNDFFACVCGVDDSCGDGQCTRDGQTCEPVGAYNSCWTTYPLSYSGTEYHLEFNGTTWVLQQNLAAVPQDNRFSRVITIENVCRTKQFGEIEDSGCAYSDDSSKNISVTVTWQERGATQAFSISNIFTAWPNII</sequence>
<comment type="caution">
    <text evidence="2">The sequence shown here is derived from an EMBL/GenBank/DDBJ whole genome shotgun (WGS) entry which is preliminary data.</text>
</comment>
<accession>A0A2H0W0S9</accession>
<evidence type="ECO:0000313" key="2">
    <source>
        <dbReference type="EMBL" id="PIS04926.1"/>
    </source>
</evidence>
<protein>
    <recommendedName>
        <fullName evidence="4">Type IV pilus modification protein PilV</fullName>
    </recommendedName>
</protein>
<gene>
    <name evidence="2" type="ORF">COT81_03855</name>
</gene>
<keyword evidence="1" id="KW-0472">Membrane</keyword>
<dbReference type="AlphaFoldDB" id="A0A2H0W0S9"/>
<proteinExistence type="predicted"/>
<name>A0A2H0W0S9_9BACT</name>
<dbReference type="Proteomes" id="UP000230935">
    <property type="component" value="Unassembled WGS sequence"/>
</dbReference>
<keyword evidence="1" id="KW-1133">Transmembrane helix</keyword>
<reference evidence="3" key="1">
    <citation type="submission" date="2017-09" db="EMBL/GenBank/DDBJ databases">
        <title>Depth-based differentiation of microbial function through sediment-hosted aquifers and enrichment of novel symbionts in the deep terrestrial subsurface.</title>
        <authorList>
            <person name="Probst A.J."/>
            <person name="Ladd B."/>
            <person name="Jarett J.K."/>
            <person name="Geller-Mcgrath D.E."/>
            <person name="Sieber C.M.K."/>
            <person name="Emerson J.B."/>
            <person name="Anantharaman K."/>
            <person name="Thomas B.C."/>
            <person name="Malmstrom R."/>
            <person name="Stieglmeier M."/>
            <person name="Klingl A."/>
            <person name="Woyke T."/>
            <person name="Ryan C.M."/>
            <person name="Banfield J.F."/>
        </authorList>
    </citation>
    <scope>NUCLEOTIDE SEQUENCE [LARGE SCALE GENOMIC DNA]</scope>
</reference>
<dbReference type="EMBL" id="PEZZ01000030">
    <property type="protein sequence ID" value="PIS04926.1"/>
    <property type="molecule type" value="Genomic_DNA"/>
</dbReference>
<organism evidence="2 3">
    <name type="scientific">Candidatus Buchananbacteria bacterium CG10_big_fil_rev_8_21_14_0_10_42_9</name>
    <dbReference type="NCBI Taxonomy" id="1974526"/>
    <lineage>
        <taxon>Bacteria</taxon>
        <taxon>Candidatus Buchananiibacteriota</taxon>
    </lineage>
</organism>
<feature type="transmembrane region" description="Helical" evidence="1">
    <location>
        <begin position="7"/>
        <end position="31"/>
    </location>
</feature>
<evidence type="ECO:0008006" key="4">
    <source>
        <dbReference type="Google" id="ProtNLM"/>
    </source>
</evidence>
<evidence type="ECO:0000313" key="3">
    <source>
        <dbReference type="Proteomes" id="UP000230935"/>
    </source>
</evidence>
<evidence type="ECO:0000256" key="1">
    <source>
        <dbReference type="SAM" id="Phobius"/>
    </source>
</evidence>
<keyword evidence="1" id="KW-0812">Transmembrane</keyword>